<accession>A0A704UTW1</accession>
<reference evidence="1" key="1">
    <citation type="journal article" date="2018" name="Genome Biol.">
        <title>SKESA: strategic k-mer extension for scrupulous assemblies.</title>
        <authorList>
            <person name="Souvorov A."/>
            <person name="Agarwala R."/>
            <person name="Lipman D.J."/>
        </authorList>
    </citation>
    <scope>NUCLEOTIDE SEQUENCE</scope>
    <source>
        <strain evidence="1">SAL-16-0541</strain>
    </source>
</reference>
<comment type="caution">
    <text evidence="1">The sequence shown here is derived from an EMBL/GenBank/DDBJ whole genome shotgun (WGS) entry which is preliminary data.</text>
</comment>
<organism evidence="1">
    <name type="scientific">Salmonella enteritidis</name>
    <dbReference type="NCBI Taxonomy" id="149539"/>
    <lineage>
        <taxon>Bacteria</taxon>
        <taxon>Pseudomonadati</taxon>
        <taxon>Pseudomonadota</taxon>
        <taxon>Gammaproteobacteria</taxon>
        <taxon>Enterobacterales</taxon>
        <taxon>Enterobacteriaceae</taxon>
        <taxon>Salmonella</taxon>
    </lineage>
</organism>
<protein>
    <submittedName>
        <fullName evidence="1">Malate dehydrogenase</fullName>
    </submittedName>
</protein>
<name>A0A704UTW1_SALEN</name>
<evidence type="ECO:0000313" key="1">
    <source>
        <dbReference type="EMBL" id="HAC8180199.1"/>
    </source>
</evidence>
<sequence>MTKKTLAERFEVLEQEYNSVMSTKYMGTSAFSHRIQEYIDSARSNNWIARAKKLLEDSYGKESDYYKDFNDTQRIAWSSNYQGLVKHYKPIFDAARDDLTYSDTASTIATK</sequence>
<feature type="non-terminal residue" evidence="1">
    <location>
        <position position="111"/>
    </location>
</feature>
<proteinExistence type="predicted"/>
<dbReference type="AlphaFoldDB" id="A0A704UTW1"/>
<reference evidence="1" key="2">
    <citation type="submission" date="2018-09" db="EMBL/GenBank/DDBJ databases">
        <authorList>
            <consortium name="NCBI Pathogen Detection Project"/>
        </authorList>
    </citation>
    <scope>NUCLEOTIDE SEQUENCE</scope>
    <source>
        <strain evidence="1">SAL-16-0541</strain>
    </source>
</reference>
<dbReference type="EMBL" id="DAAMTE010000164">
    <property type="protein sequence ID" value="HAC8180199.1"/>
    <property type="molecule type" value="Genomic_DNA"/>
</dbReference>
<gene>
    <name evidence="1" type="ORF">G0G41_22650</name>
</gene>